<dbReference type="AlphaFoldDB" id="A0A7J7LZ68"/>
<sequence length="141" mass="16180">MINTKNLMKIERKLHEVVVIRRVRTVLSRTDDIVGDKRNKLVVDIGHVALYTTDENQVVVPLSYLNHDIFRKLLRISEEDIGLPRDGPITLSCDMVFIKYIVSLVQSRVFKKVEKGLLTSISSGQFSSSFFCNQQLLLRAF</sequence>
<name>A0A7J7LZ68_9MAGN</name>
<dbReference type="EMBL" id="JACGCM010001872">
    <property type="protein sequence ID" value="KAF6147840.1"/>
    <property type="molecule type" value="Genomic_DNA"/>
</dbReference>
<evidence type="ECO:0000256" key="1">
    <source>
        <dbReference type="ARBA" id="ARBA00006974"/>
    </source>
</evidence>
<evidence type="ECO:0000313" key="3">
    <source>
        <dbReference type="Proteomes" id="UP000541444"/>
    </source>
</evidence>
<dbReference type="GO" id="GO:0009733">
    <property type="term" value="P:response to auxin"/>
    <property type="evidence" value="ECO:0007669"/>
    <property type="project" value="InterPro"/>
</dbReference>
<accession>A0A7J7LZ68</accession>
<dbReference type="PANTHER" id="PTHR31175">
    <property type="entry name" value="AUXIN-RESPONSIVE FAMILY PROTEIN"/>
    <property type="match status" value="1"/>
</dbReference>
<dbReference type="OrthoDB" id="1936278at2759"/>
<keyword evidence="3" id="KW-1185">Reference proteome</keyword>
<dbReference type="Pfam" id="PF02519">
    <property type="entry name" value="Auxin_inducible"/>
    <property type="match status" value="1"/>
</dbReference>
<reference evidence="2 3" key="1">
    <citation type="journal article" date="2020" name="IScience">
        <title>Genome Sequencing of the Endangered Kingdonia uniflora (Circaeasteraceae, Ranunculales) Reveals Potential Mechanisms of Evolutionary Specialization.</title>
        <authorList>
            <person name="Sun Y."/>
            <person name="Deng T."/>
            <person name="Zhang A."/>
            <person name="Moore M.J."/>
            <person name="Landis J.B."/>
            <person name="Lin N."/>
            <person name="Zhang H."/>
            <person name="Zhang X."/>
            <person name="Huang J."/>
            <person name="Zhang X."/>
            <person name="Sun H."/>
            <person name="Wang H."/>
        </authorList>
    </citation>
    <scope>NUCLEOTIDE SEQUENCE [LARGE SCALE GENOMIC DNA]</scope>
    <source>
        <strain evidence="2">TB1705</strain>
        <tissue evidence="2">Leaf</tissue>
    </source>
</reference>
<evidence type="ECO:0000313" key="2">
    <source>
        <dbReference type="EMBL" id="KAF6147840.1"/>
    </source>
</evidence>
<organism evidence="2 3">
    <name type="scientific">Kingdonia uniflora</name>
    <dbReference type="NCBI Taxonomy" id="39325"/>
    <lineage>
        <taxon>Eukaryota</taxon>
        <taxon>Viridiplantae</taxon>
        <taxon>Streptophyta</taxon>
        <taxon>Embryophyta</taxon>
        <taxon>Tracheophyta</taxon>
        <taxon>Spermatophyta</taxon>
        <taxon>Magnoliopsida</taxon>
        <taxon>Ranunculales</taxon>
        <taxon>Circaeasteraceae</taxon>
        <taxon>Kingdonia</taxon>
    </lineage>
</organism>
<comment type="similarity">
    <text evidence="1">Belongs to the ARG7 family.</text>
</comment>
<evidence type="ECO:0008006" key="4">
    <source>
        <dbReference type="Google" id="ProtNLM"/>
    </source>
</evidence>
<proteinExistence type="inferred from homology"/>
<comment type="caution">
    <text evidence="2">The sequence shown here is derived from an EMBL/GenBank/DDBJ whole genome shotgun (WGS) entry which is preliminary data.</text>
</comment>
<dbReference type="Proteomes" id="UP000541444">
    <property type="component" value="Unassembled WGS sequence"/>
</dbReference>
<protein>
    <recommendedName>
        <fullName evidence="4">Small auxin up regulated protein</fullName>
    </recommendedName>
</protein>
<dbReference type="InterPro" id="IPR003676">
    <property type="entry name" value="SAUR_fam"/>
</dbReference>
<gene>
    <name evidence="2" type="ORF">GIB67_014420</name>
</gene>